<dbReference type="KEGG" id="hau:Haur_1392"/>
<dbReference type="InParanoid" id="A9B2J2"/>
<evidence type="ECO:0000313" key="2">
    <source>
        <dbReference type="Proteomes" id="UP000000787"/>
    </source>
</evidence>
<dbReference type="HOGENOM" id="CLU_1667001_0_0_0"/>
<organism evidence="1 2">
    <name type="scientific">Herpetosiphon aurantiacus (strain ATCC 23779 / DSM 785 / 114-95)</name>
    <dbReference type="NCBI Taxonomy" id="316274"/>
    <lineage>
        <taxon>Bacteria</taxon>
        <taxon>Bacillati</taxon>
        <taxon>Chloroflexota</taxon>
        <taxon>Chloroflexia</taxon>
        <taxon>Herpetosiphonales</taxon>
        <taxon>Herpetosiphonaceae</taxon>
        <taxon>Herpetosiphon</taxon>
    </lineage>
</organism>
<keyword evidence="2" id="KW-1185">Reference proteome</keyword>
<dbReference type="EMBL" id="CP000875">
    <property type="protein sequence ID" value="ABX04037.1"/>
    <property type="molecule type" value="Genomic_DNA"/>
</dbReference>
<dbReference type="Proteomes" id="UP000000787">
    <property type="component" value="Chromosome"/>
</dbReference>
<evidence type="ECO:0000313" key="1">
    <source>
        <dbReference type="EMBL" id="ABX04037.1"/>
    </source>
</evidence>
<gene>
    <name evidence="1" type="ordered locus">Haur_1392</name>
</gene>
<sequence length="158" mass="18156">MKYFNLATGTHDNPLWEHLHTTKEGKPFAMLSRRSSPQHVLYLVPDLGESAEHLIEIVDALVITDSDLVLVDVFNQDHTICWRVARETRYGYPVESVRVSHTISHGCYACGYTAHTGFDQCPRCSMQPRHDVCGQRWMDQRRHDLENIDHIDSEGVQP</sequence>
<reference evidence="1 2" key="1">
    <citation type="journal article" date="2011" name="Stand. Genomic Sci.">
        <title>Complete genome sequence of the filamentous gliding predatory bacterium Herpetosiphon aurantiacus type strain (114-95(T)).</title>
        <authorList>
            <person name="Kiss H."/>
            <person name="Nett M."/>
            <person name="Domin N."/>
            <person name="Martin K."/>
            <person name="Maresca J.A."/>
            <person name="Copeland A."/>
            <person name="Lapidus A."/>
            <person name="Lucas S."/>
            <person name="Berry K.W."/>
            <person name="Glavina Del Rio T."/>
            <person name="Dalin E."/>
            <person name="Tice H."/>
            <person name="Pitluck S."/>
            <person name="Richardson P."/>
            <person name="Bruce D."/>
            <person name="Goodwin L."/>
            <person name="Han C."/>
            <person name="Detter J.C."/>
            <person name="Schmutz J."/>
            <person name="Brettin T."/>
            <person name="Land M."/>
            <person name="Hauser L."/>
            <person name="Kyrpides N.C."/>
            <person name="Ivanova N."/>
            <person name="Goker M."/>
            <person name="Woyke T."/>
            <person name="Klenk H.P."/>
            <person name="Bryant D.A."/>
        </authorList>
    </citation>
    <scope>NUCLEOTIDE SEQUENCE [LARGE SCALE GENOMIC DNA]</scope>
    <source>
        <strain evidence="2">ATCC 23779 / DSM 785 / 114-95</strain>
    </source>
</reference>
<dbReference type="BioCyc" id="HAUR316274:GHYA-1413-MONOMER"/>
<proteinExistence type="predicted"/>
<accession>A9B2J2</accession>
<dbReference type="AlphaFoldDB" id="A9B2J2"/>
<name>A9B2J2_HERA2</name>
<protein>
    <submittedName>
        <fullName evidence="1">Uncharacterized protein</fullName>
    </submittedName>
</protein>